<protein>
    <recommendedName>
        <fullName evidence="4">Calcineurin-like phosphoesterase domain-containing protein</fullName>
    </recommendedName>
</protein>
<dbReference type="EMBL" id="JAKLTN010000002">
    <property type="protein sequence ID" value="MCG2577698.1"/>
    <property type="molecule type" value="Genomic_DNA"/>
</dbReference>
<comment type="caution">
    <text evidence="2">The sequence shown here is derived from an EMBL/GenBank/DDBJ whole genome shotgun (WGS) entry which is preliminary data.</text>
</comment>
<dbReference type="InterPro" id="IPR029052">
    <property type="entry name" value="Metallo-depent_PP-like"/>
</dbReference>
<evidence type="ECO:0000313" key="2">
    <source>
        <dbReference type="EMBL" id="MCG2577698.1"/>
    </source>
</evidence>
<feature type="chain" id="PRO_5045407702" description="Calcineurin-like phosphoesterase domain-containing protein" evidence="1">
    <location>
        <begin position="27"/>
        <end position="315"/>
    </location>
</feature>
<accession>A0ABS9K3G3</accession>
<proteinExistence type="predicted"/>
<dbReference type="SUPFAM" id="SSF56300">
    <property type="entry name" value="Metallo-dependent phosphatases"/>
    <property type="match status" value="1"/>
</dbReference>
<name>A0ABS9K3G3_9RHOO</name>
<organism evidence="2 3">
    <name type="scientific">Dechloromonas hankyongensis</name>
    <dbReference type="NCBI Taxonomy" id="2908002"/>
    <lineage>
        <taxon>Bacteria</taxon>
        <taxon>Pseudomonadati</taxon>
        <taxon>Pseudomonadota</taxon>
        <taxon>Betaproteobacteria</taxon>
        <taxon>Rhodocyclales</taxon>
        <taxon>Azonexaceae</taxon>
        <taxon>Dechloromonas</taxon>
    </lineage>
</organism>
<evidence type="ECO:0008006" key="4">
    <source>
        <dbReference type="Google" id="ProtNLM"/>
    </source>
</evidence>
<keyword evidence="3" id="KW-1185">Reference proteome</keyword>
<dbReference type="Gene3D" id="3.60.21.10">
    <property type="match status" value="1"/>
</dbReference>
<evidence type="ECO:0000256" key="1">
    <source>
        <dbReference type="SAM" id="SignalP"/>
    </source>
</evidence>
<dbReference type="RefSeq" id="WP_275711032.1">
    <property type="nucleotide sequence ID" value="NZ_JAKLTN010000002.1"/>
</dbReference>
<feature type="signal peptide" evidence="1">
    <location>
        <begin position="1"/>
        <end position="26"/>
    </location>
</feature>
<sequence>MRLAWSKAAIGSLIALLLSLGTPAVAETWRFALIGDTPYSERERAEVPKMMAAIADHPVAFIAHIGDFKKGSERCDNALFEDRRQLFASSRVPFVYIPGDNEWTDCDRLSNGAYDPQERLAKLRALFWQKDESLGKHSMPVERQPGSYPEHARFSVGPVLFVTLNLPGGNNNWGMTSDPRPEFLARNPVVQAWLKDSFAVARRDKKSAIVLLFQANPSFTHYGQGFPHRGYREFLDTLREETLNFSGQVVAVHGDTHISRVDQPLRDCSGRPIQNFVRVETFGYPIMGWTEGIIDSDATNPLRFITHPWPPASQP</sequence>
<evidence type="ECO:0000313" key="3">
    <source>
        <dbReference type="Proteomes" id="UP001165384"/>
    </source>
</evidence>
<reference evidence="2" key="1">
    <citation type="submission" date="2022-01" db="EMBL/GenBank/DDBJ databases">
        <authorList>
            <person name="Jo J.-H."/>
            <person name="Im W.-T."/>
        </authorList>
    </citation>
    <scope>NUCLEOTIDE SEQUENCE</scope>
    <source>
        <strain evidence="2">XY25</strain>
    </source>
</reference>
<keyword evidence="1" id="KW-0732">Signal</keyword>
<dbReference type="Proteomes" id="UP001165384">
    <property type="component" value="Unassembled WGS sequence"/>
</dbReference>
<gene>
    <name evidence="2" type="ORF">LZ012_11910</name>
</gene>